<sequence length="111" mass="12250">MTEKTPAELREQRARLIASTGLTESVLRERAEAFQLYPEHHDVWATVEGIDMHLAELAAAAHVYLSTGCLHGEHAYCQSMTGQQGEKRPGRCKFCDARCTCSCHGETEGTA</sequence>
<dbReference type="AlphaFoldDB" id="A0A7K3RRZ8"/>
<comment type="caution">
    <text evidence="1">The sequence shown here is derived from an EMBL/GenBank/DDBJ whole genome shotgun (WGS) entry which is preliminary data.</text>
</comment>
<organism evidence="1 2">
    <name type="scientific">Streptomyces parvus</name>
    <dbReference type="NCBI Taxonomy" id="66428"/>
    <lineage>
        <taxon>Bacteria</taxon>
        <taxon>Bacillati</taxon>
        <taxon>Actinomycetota</taxon>
        <taxon>Actinomycetes</taxon>
        <taxon>Kitasatosporales</taxon>
        <taxon>Streptomycetaceae</taxon>
        <taxon>Streptomyces</taxon>
    </lineage>
</organism>
<name>A0A7K3RRZ8_9ACTN</name>
<protein>
    <submittedName>
        <fullName evidence="1">Uncharacterized protein</fullName>
    </submittedName>
</protein>
<evidence type="ECO:0000313" key="1">
    <source>
        <dbReference type="EMBL" id="NEC17927.1"/>
    </source>
</evidence>
<dbReference type="EMBL" id="JAAGMP010000314">
    <property type="protein sequence ID" value="NEC17927.1"/>
    <property type="molecule type" value="Genomic_DNA"/>
</dbReference>
<accession>A0A7K3RRZ8</accession>
<evidence type="ECO:0000313" key="2">
    <source>
        <dbReference type="Proteomes" id="UP000469670"/>
    </source>
</evidence>
<dbReference type="Proteomes" id="UP000469670">
    <property type="component" value="Unassembled WGS sequence"/>
</dbReference>
<gene>
    <name evidence="1" type="ORF">G3I50_06570</name>
</gene>
<dbReference type="RefSeq" id="WP_164200502.1">
    <property type="nucleotide sequence ID" value="NZ_JAAGMP010000314.1"/>
</dbReference>
<reference evidence="1 2" key="1">
    <citation type="submission" date="2020-01" db="EMBL/GenBank/DDBJ databases">
        <title>Insect and environment-associated Actinomycetes.</title>
        <authorList>
            <person name="Currrie C."/>
            <person name="Chevrette M."/>
            <person name="Carlson C."/>
            <person name="Stubbendieck R."/>
            <person name="Wendt-Pienkowski E."/>
        </authorList>
    </citation>
    <scope>NUCLEOTIDE SEQUENCE [LARGE SCALE GENOMIC DNA]</scope>
    <source>
        <strain evidence="1 2">SID7590</strain>
    </source>
</reference>
<proteinExistence type="predicted"/>